<evidence type="ECO:0000313" key="1">
    <source>
        <dbReference type="EMBL" id="KAG8089590.1"/>
    </source>
</evidence>
<dbReference type="PANTHER" id="PTHR34562:SF8">
    <property type="entry name" value="WPP DOMAIN-INTERACTING PROTEIN 1"/>
    <property type="match status" value="1"/>
</dbReference>
<gene>
    <name evidence="1" type="ORF">GUJ93_ZPchr0011g27598</name>
</gene>
<dbReference type="Proteomes" id="UP000729402">
    <property type="component" value="Unassembled WGS sequence"/>
</dbReference>
<accession>A0A8J6BQB8</accession>
<organism evidence="1 2">
    <name type="scientific">Zizania palustris</name>
    <name type="common">Northern wild rice</name>
    <dbReference type="NCBI Taxonomy" id="103762"/>
    <lineage>
        <taxon>Eukaryota</taxon>
        <taxon>Viridiplantae</taxon>
        <taxon>Streptophyta</taxon>
        <taxon>Embryophyta</taxon>
        <taxon>Tracheophyta</taxon>
        <taxon>Spermatophyta</taxon>
        <taxon>Magnoliopsida</taxon>
        <taxon>Liliopsida</taxon>
        <taxon>Poales</taxon>
        <taxon>Poaceae</taxon>
        <taxon>BOP clade</taxon>
        <taxon>Oryzoideae</taxon>
        <taxon>Oryzeae</taxon>
        <taxon>Zizaniinae</taxon>
        <taxon>Zizania</taxon>
    </lineage>
</organism>
<keyword evidence="2" id="KW-1185">Reference proteome</keyword>
<dbReference type="OrthoDB" id="680851at2759"/>
<name>A0A8J6BQB8_ZIZPA</name>
<proteinExistence type="predicted"/>
<dbReference type="PANTHER" id="PTHR34562">
    <property type="entry name" value="WPP DOMAIN-INTERACTING PROTEIN 2"/>
    <property type="match status" value="1"/>
</dbReference>
<reference evidence="1" key="2">
    <citation type="submission" date="2021-02" db="EMBL/GenBank/DDBJ databases">
        <authorList>
            <person name="Kimball J.A."/>
            <person name="Haas M.W."/>
            <person name="Macchietto M."/>
            <person name="Kono T."/>
            <person name="Duquette J."/>
            <person name="Shao M."/>
        </authorList>
    </citation>
    <scope>NUCLEOTIDE SEQUENCE</scope>
    <source>
        <tissue evidence="1">Fresh leaf tissue</tissue>
    </source>
</reference>
<protein>
    <submittedName>
        <fullName evidence="1">Uncharacterized protein</fullName>
    </submittedName>
</protein>
<dbReference type="AlphaFoldDB" id="A0A8J6BQB8"/>
<comment type="caution">
    <text evidence="1">The sequence shown here is derived from an EMBL/GenBank/DDBJ whole genome shotgun (WGS) entry which is preliminary data.</text>
</comment>
<dbReference type="InterPro" id="IPR044696">
    <property type="entry name" value="WIP1/2/3"/>
</dbReference>
<sequence>MYFAEIQWFVEIRKQTREDSTNNHSETKWSSSCHFDDSAELSEELKLLESKLEEPFVLINDKDSRIVELDTLNHKQPSKPVLCNSELLSLQSDMDRLFMEKMEAETQCFILTRASQAWKPLTEDQAALLDTEKSLPEDHKHLKAKALLVTRARHSDAEGRKIVIEIMVTVGSGSSSGGAVIADVDPSSPSCGCVVGVMEYRSRAMKSGGEVVAAKRSSIEGFVERRRH</sequence>
<evidence type="ECO:0000313" key="2">
    <source>
        <dbReference type="Proteomes" id="UP000729402"/>
    </source>
</evidence>
<dbReference type="EMBL" id="JAAALK010000081">
    <property type="protein sequence ID" value="KAG8089590.1"/>
    <property type="molecule type" value="Genomic_DNA"/>
</dbReference>
<reference evidence="1" key="1">
    <citation type="journal article" date="2021" name="bioRxiv">
        <title>Whole Genome Assembly and Annotation of Northern Wild Rice, Zizania palustris L., Supports a Whole Genome Duplication in the Zizania Genus.</title>
        <authorList>
            <person name="Haas M."/>
            <person name="Kono T."/>
            <person name="Macchietto M."/>
            <person name="Millas R."/>
            <person name="McGilp L."/>
            <person name="Shao M."/>
            <person name="Duquette J."/>
            <person name="Hirsch C.N."/>
            <person name="Kimball J."/>
        </authorList>
    </citation>
    <scope>NUCLEOTIDE SEQUENCE</scope>
    <source>
        <tissue evidence="1">Fresh leaf tissue</tissue>
    </source>
</reference>